<evidence type="ECO:0000259" key="6">
    <source>
        <dbReference type="PROSITE" id="PS50261"/>
    </source>
</evidence>
<feature type="transmembrane region" description="Helical" evidence="5">
    <location>
        <begin position="162"/>
        <end position="182"/>
    </location>
</feature>
<feature type="transmembrane region" description="Helical" evidence="5">
    <location>
        <begin position="418"/>
        <end position="439"/>
    </location>
</feature>
<reference evidence="8" key="1">
    <citation type="submission" date="2023-08" db="EMBL/GenBank/DDBJ databases">
        <authorList>
            <person name="Audoor S."/>
            <person name="Bilcke G."/>
        </authorList>
    </citation>
    <scope>NUCLEOTIDE SEQUENCE</scope>
</reference>
<feature type="transmembrane region" description="Helical" evidence="5">
    <location>
        <begin position="445"/>
        <end position="466"/>
    </location>
</feature>
<dbReference type="CDD" id="cd00637">
    <property type="entry name" value="7tm_classA_rhodopsin-like"/>
    <property type="match status" value="1"/>
</dbReference>
<feature type="transmembrane region" description="Helical" evidence="5">
    <location>
        <begin position="366"/>
        <end position="390"/>
    </location>
</feature>
<feature type="transmembrane region" description="Helical" evidence="5">
    <location>
        <begin position="202"/>
        <end position="223"/>
    </location>
</feature>
<dbReference type="GO" id="GO:0005886">
    <property type="term" value="C:plasma membrane"/>
    <property type="evidence" value="ECO:0007669"/>
    <property type="project" value="TreeGrafter"/>
</dbReference>
<feature type="transmembrane region" description="Helical" evidence="5">
    <location>
        <begin position="298"/>
        <end position="321"/>
    </location>
</feature>
<feature type="domain" description="G-protein coupled receptors family 1 profile" evidence="7">
    <location>
        <begin position="176"/>
        <end position="466"/>
    </location>
</feature>
<keyword evidence="3 5" id="KW-1133">Transmembrane helix</keyword>
<dbReference type="AlphaFoldDB" id="A0AAD2PVN1"/>
<comment type="caution">
    <text evidence="8">The sequence shown here is derived from an EMBL/GenBank/DDBJ whole genome shotgun (WGS) entry which is preliminary data.</text>
</comment>
<comment type="subcellular location">
    <subcellularLocation>
        <location evidence="1">Membrane</location>
        <topology evidence="1">Multi-pass membrane protein</topology>
    </subcellularLocation>
</comment>
<dbReference type="GO" id="GO:0004930">
    <property type="term" value="F:G protein-coupled receptor activity"/>
    <property type="evidence" value="ECO:0007669"/>
    <property type="project" value="InterPro"/>
</dbReference>
<evidence type="ECO:0000256" key="3">
    <source>
        <dbReference type="ARBA" id="ARBA00022989"/>
    </source>
</evidence>
<dbReference type="InterPro" id="IPR017981">
    <property type="entry name" value="GPCR_2-like_7TM"/>
</dbReference>
<dbReference type="InterPro" id="IPR000276">
    <property type="entry name" value="GPCR_Rhodpsn"/>
</dbReference>
<dbReference type="SUPFAM" id="SSF81321">
    <property type="entry name" value="Family A G protein-coupled receptor-like"/>
    <property type="match status" value="1"/>
</dbReference>
<dbReference type="InterPro" id="IPR017452">
    <property type="entry name" value="GPCR_Rhodpsn_7TM"/>
</dbReference>
<accession>A0AAD2PVN1</accession>
<dbReference type="Gene3D" id="1.20.1070.10">
    <property type="entry name" value="Rhodopsin 7-helix transmembrane proteins"/>
    <property type="match status" value="1"/>
</dbReference>
<dbReference type="Proteomes" id="UP001295423">
    <property type="component" value="Unassembled WGS sequence"/>
</dbReference>
<proteinExistence type="predicted"/>
<dbReference type="PANTHER" id="PTHR23112:SF0">
    <property type="entry name" value="TRANSMEMBRANE PROTEIN 116"/>
    <property type="match status" value="1"/>
</dbReference>
<evidence type="ECO:0008006" key="10">
    <source>
        <dbReference type="Google" id="ProtNLM"/>
    </source>
</evidence>
<keyword evidence="4 5" id="KW-0472">Membrane</keyword>
<keyword evidence="9" id="KW-1185">Reference proteome</keyword>
<evidence type="ECO:0000256" key="2">
    <source>
        <dbReference type="ARBA" id="ARBA00022692"/>
    </source>
</evidence>
<protein>
    <recommendedName>
        <fullName evidence="10">G-protein coupled receptors family 1 profile domain-containing protein</fullName>
    </recommendedName>
</protein>
<name>A0AAD2PVN1_9STRA</name>
<evidence type="ECO:0000256" key="1">
    <source>
        <dbReference type="ARBA" id="ARBA00004141"/>
    </source>
</evidence>
<evidence type="ECO:0000256" key="5">
    <source>
        <dbReference type="SAM" id="Phobius"/>
    </source>
</evidence>
<evidence type="ECO:0000259" key="7">
    <source>
        <dbReference type="PROSITE" id="PS50262"/>
    </source>
</evidence>
<evidence type="ECO:0000256" key="4">
    <source>
        <dbReference type="ARBA" id="ARBA00023136"/>
    </source>
</evidence>
<dbReference type="PROSITE" id="PS50262">
    <property type="entry name" value="G_PROTEIN_RECEP_F1_2"/>
    <property type="match status" value="1"/>
</dbReference>
<dbReference type="GO" id="GO:0007166">
    <property type="term" value="P:cell surface receptor signaling pathway"/>
    <property type="evidence" value="ECO:0007669"/>
    <property type="project" value="InterPro"/>
</dbReference>
<evidence type="ECO:0000313" key="8">
    <source>
        <dbReference type="EMBL" id="CAJ1956221.1"/>
    </source>
</evidence>
<dbReference type="PROSITE" id="PS50261">
    <property type="entry name" value="G_PROTEIN_RECEP_F2_4"/>
    <property type="match status" value="1"/>
</dbReference>
<dbReference type="Pfam" id="PF00001">
    <property type="entry name" value="7tm_1"/>
    <property type="match status" value="1"/>
</dbReference>
<evidence type="ECO:0000313" key="9">
    <source>
        <dbReference type="Proteomes" id="UP001295423"/>
    </source>
</evidence>
<sequence length="498" mass="55122">MFGKRWTSDTTVRLYTISWDLCNETIVEPDYLDIEPDVGNNIDQKLYGVALYFDPFETTGNLECRHSTMAQVAEKKYPTAQYLLIANTDLVPITKYDEELDSTLALATVTLDDGDAIKNRFGDETVSSIATGSILVTVDATSRFILDTSITLEHIERGATTIITMTQISAFLSFIGSVYVLYTLVGNKQRRSKSMRVPFNRLLLAISIADLMSSLAMMVAGWATPTAPPGNYEGYYSNERWEVKFPRAVGNDGTCNAQAFFMHIGLAASAFFTGYVAIQTLLVVRYAWTEKQMEKAEYVFFGTGIGIPLVTGIWAGAVGLFNPMSVGFCWINEAIEECHADQAGPLLGDYCESRIAEDRLLIYQTIFAMAWIMLAMLVILFSMVSLYLFVRQNERKAARWSQNASDGRQQKRVLTKSVAIISAYFFTWTPAIVSLTPAVENVDTGVVNMIVAAILPLQGFFNALIFSGCAEHCLGRLCFGNRNSNEAPRRSSVGGEGT</sequence>
<dbReference type="EMBL" id="CAKOGP040001907">
    <property type="protein sequence ID" value="CAJ1956221.1"/>
    <property type="molecule type" value="Genomic_DNA"/>
</dbReference>
<feature type="domain" description="G-protein coupled receptors family 2 profile 2" evidence="6">
    <location>
        <begin position="162"/>
        <end position="470"/>
    </location>
</feature>
<dbReference type="PANTHER" id="PTHR23112">
    <property type="entry name" value="G PROTEIN-COUPLED RECEPTOR 157-RELATED"/>
    <property type="match status" value="1"/>
</dbReference>
<keyword evidence="2 5" id="KW-0812">Transmembrane</keyword>
<feature type="transmembrane region" description="Helical" evidence="5">
    <location>
        <begin position="260"/>
        <end position="286"/>
    </location>
</feature>
<dbReference type="GO" id="GO:0007189">
    <property type="term" value="P:adenylate cyclase-activating G protein-coupled receptor signaling pathway"/>
    <property type="evidence" value="ECO:0007669"/>
    <property type="project" value="TreeGrafter"/>
</dbReference>
<gene>
    <name evidence="8" type="ORF">CYCCA115_LOCUS16132</name>
</gene>
<organism evidence="8 9">
    <name type="scientific">Cylindrotheca closterium</name>
    <dbReference type="NCBI Taxonomy" id="2856"/>
    <lineage>
        <taxon>Eukaryota</taxon>
        <taxon>Sar</taxon>
        <taxon>Stramenopiles</taxon>
        <taxon>Ochrophyta</taxon>
        <taxon>Bacillariophyta</taxon>
        <taxon>Bacillariophyceae</taxon>
        <taxon>Bacillariophycidae</taxon>
        <taxon>Bacillariales</taxon>
        <taxon>Bacillariaceae</taxon>
        <taxon>Cylindrotheca</taxon>
    </lineage>
</organism>